<comment type="caution">
    <text evidence="1">The sequence shown here is derived from an EMBL/GenBank/DDBJ whole genome shotgun (WGS) entry which is preliminary data.</text>
</comment>
<dbReference type="EMBL" id="AOIC01000112">
    <property type="protein sequence ID" value="ELY63733.1"/>
    <property type="molecule type" value="Genomic_DNA"/>
</dbReference>
<dbReference type="Proteomes" id="UP000011613">
    <property type="component" value="Unassembled WGS sequence"/>
</dbReference>
<protein>
    <submittedName>
        <fullName evidence="1">Uncharacterized protein</fullName>
    </submittedName>
</protein>
<organism evidence="1 2">
    <name type="scientific">Natronobacterium gregoryi (strain ATCC 43098 / DSM 3393 / CCM 3738 / CIP 104747 / IAM 13177 / JCM 8860 / NBRC 102187 / NCIMB 2189 / SP2)</name>
    <dbReference type="NCBI Taxonomy" id="797304"/>
    <lineage>
        <taxon>Archaea</taxon>
        <taxon>Methanobacteriati</taxon>
        <taxon>Methanobacteriota</taxon>
        <taxon>Stenosarchaea group</taxon>
        <taxon>Halobacteria</taxon>
        <taxon>Halobacteriales</taxon>
        <taxon>Natrialbaceae</taxon>
        <taxon>Natronobacterium</taxon>
    </lineage>
</organism>
<name>L9XSX0_NATGS</name>
<accession>L9XSX0</accession>
<gene>
    <name evidence="1" type="ORF">C490_15824</name>
</gene>
<sequence length="89" mass="9914">MDRADGHLESFCQFRDAARSVLREFVDDGEPAFDGTVRCIGHSPEKYCFAQKHFGIVGTSFGEGVVVVPFGREITDDGRRLRTMASDRS</sequence>
<dbReference type="AlphaFoldDB" id="L9XSX0"/>
<reference evidence="1 2" key="1">
    <citation type="journal article" date="2014" name="PLoS Genet.">
        <title>Phylogenetically driven sequencing of extremely halophilic archaea reveals strategies for static and dynamic osmo-response.</title>
        <authorList>
            <person name="Becker E.A."/>
            <person name="Seitzer P.M."/>
            <person name="Tritt A."/>
            <person name="Larsen D."/>
            <person name="Krusor M."/>
            <person name="Yao A.I."/>
            <person name="Wu D."/>
            <person name="Madern D."/>
            <person name="Eisen J.A."/>
            <person name="Darling A.E."/>
            <person name="Facciotti M.T."/>
        </authorList>
    </citation>
    <scope>NUCLEOTIDE SEQUENCE [LARGE SCALE GENOMIC DNA]</scope>
    <source>
        <strain evidence="1 2">SP2</strain>
    </source>
</reference>
<evidence type="ECO:0000313" key="1">
    <source>
        <dbReference type="EMBL" id="ELY63733.1"/>
    </source>
</evidence>
<evidence type="ECO:0000313" key="2">
    <source>
        <dbReference type="Proteomes" id="UP000011613"/>
    </source>
</evidence>
<proteinExistence type="predicted"/>